<dbReference type="Proteomes" id="UP000815677">
    <property type="component" value="Unassembled WGS sequence"/>
</dbReference>
<dbReference type="InterPro" id="IPR021109">
    <property type="entry name" value="Peptidase_aspartic_dom_sf"/>
</dbReference>
<dbReference type="SUPFAM" id="SSF50630">
    <property type="entry name" value="Acid proteases"/>
    <property type="match status" value="1"/>
</dbReference>
<dbReference type="CDD" id="cd05471">
    <property type="entry name" value="pepsin_like"/>
    <property type="match status" value="1"/>
</dbReference>
<dbReference type="PANTHER" id="PTHR47966">
    <property type="entry name" value="BETA-SITE APP-CLEAVING ENZYME, ISOFORM A-RELATED"/>
    <property type="match status" value="1"/>
</dbReference>
<evidence type="ECO:0000313" key="3">
    <source>
        <dbReference type="EMBL" id="GAT47595.1"/>
    </source>
</evidence>
<dbReference type="InterPro" id="IPR033121">
    <property type="entry name" value="PEPTIDASE_A1"/>
</dbReference>
<dbReference type="Gene3D" id="2.40.70.10">
    <property type="entry name" value="Acid Proteases"/>
    <property type="match status" value="2"/>
</dbReference>
<name>A0ABQ0L9G1_MYCCL</name>
<protein>
    <recommendedName>
        <fullName evidence="2">Peptidase A1 domain-containing protein</fullName>
    </recommendedName>
</protein>
<evidence type="ECO:0000256" key="1">
    <source>
        <dbReference type="ARBA" id="ARBA00007447"/>
    </source>
</evidence>
<dbReference type="Pfam" id="PF00026">
    <property type="entry name" value="Asp"/>
    <property type="match status" value="1"/>
</dbReference>
<feature type="domain" description="Peptidase A1" evidence="2">
    <location>
        <begin position="107"/>
        <end position="482"/>
    </location>
</feature>
<comment type="similarity">
    <text evidence="1">Belongs to the peptidase A1 family.</text>
</comment>
<organism evidence="3 4">
    <name type="scientific">Mycena chlorophos</name>
    <name type="common">Agaric fungus</name>
    <name type="synonym">Agaricus chlorophos</name>
    <dbReference type="NCBI Taxonomy" id="658473"/>
    <lineage>
        <taxon>Eukaryota</taxon>
        <taxon>Fungi</taxon>
        <taxon>Dikarya</taxon>
        <taxon>Basidiomycota</taxon>
        <taxon>Agaricomycotina</taxon>
        <taxon>Agaricomycetes</taxon>
        <taxon>Agaricomycetidae</taxon>
        <taxon>Agaricales</taxon>
        <taxon>Marasmiineae</taxon>
        <taxon>Mycenaceae</taxon>
        <taxon>Mycena</taxon>
    </lineage>
</organism>
<keyword evidence="4" id="KW-1185">Reference proteome</keyword>
<dbReference type="PRINTS" id="PR00792">
    <property type="entry name" value="PEPSIN"/>
</dbReference>
<gene>
    <name evidence="3" type="ORF">MCHLO_05052</name>
</gene>
<dbReference type="InterPro" id="IPR001461">
    <property type="entry name" value="Aspartic_peptidase_A1"/>
</dbReference>
<dbReference type="EMBL" id="DF843759">
    <property type="protein sequence ID" value="GAT47595.1"/>
    <property type="molecule type" value="Genomic_DNA"/>
</dbReference>
<reference evidence="3" key="1">
    <citation type="submission" date="2014-09" db="EMBL/GenBank/DDBJ databases">
        <title>Genome sequence of the luminous mushroom Mycena chlorophos for searching fungal bioluminescence genes.</title>
        <authorList>
            <person name="Tanaka Y."/>
            <person name="Kasuga D."/>
            <person name="Oba Y."/>
            <person name="Hase S."/>
            <person name="Sato K."/>
            <person name="Oba Y."/>
            <person name="Sakakibara Y."/>
        </authorList>
    </citation>
    <scope>NUCLEOTIDE SEQUENCE</scope>
</reference>
<sequence length="684" mass="68845">MSGDAPSLAFLFLPPLLSFFFPLSRACPGAFVLISLSLSFPFLSFPLAGFLRVGMLSLLVFSHLYLATHALPTSRRFSRRHEEPTTLQGRAGVTGSVGLGDNADLLYTVPITIGNTTTVVNLDTGSSDLWTITSDCIAGACNGTVAQSLPHYPAANLQTNGAQVTMLYGDSFTGTSATGPVAAETVSIAGVAIENQLFAGVDETNSTVLRLGAAGILGVGFPALSQIQTAATFQKLAGQTASSDQVITAAASSGPLLSRISQGGSLAQPMFSISLQRSTIDINASDSQPGAITLGSLPAGVDNSSITWVPVRLYTPAEGGLSAPSFAPNEVYPSRWEIDLDAVYLDGQKLAASTVPTTGGVNATRMSALIDTGNSLIRGPTDVVQDVMSSVVPSAGSGMPWIDCTAAHNMSFQIGGKMFTVDPRDLVQPASMANMARFGGVAGNTNATMNIKANAVNATANGTAQCIFDRVVGTDAPSVGALFRWSLGDPFFKSNLVSFYYGNLTHPSVDPPRIGFLSRVPADAVALLDAAAVNAEQNGGQFSSTLVVAATTGVQADTTVAAPSTTAPAAATTTSSSSVAAAASSSSAPGAGNIDVASPRPLGVVASASSAQLSPIGSASVVTASSSVAPPVVAVPTTAPPAAGTAAAAPISRVKSGAVGRGASSAGLMSVVGLVVAGLGVGVL</sequence>
<dbReference type="PANTHER" id="PTHR47966:SF51">
    <property type="entry name" value="BETA-SITE APP-CLEAVING ENZYME, ISOFORM A-RELATED"/>
    <property type="match status" value="1"/>
</dbReference>
<dbReference type="PROSITE" id="PS51767">
    <property type="entry name" value="PEPTIDASE_A1"/>
    <property type="match status" value="1"/>
</dbReference>
<dbReference type="InterPro" id="IPR034164">
    <property type="entry name" value="Pepsin-like_dom"/>
</dbReference>
<evidence type="ECO:0000259" key="2">
    <source>
        <dbReference type="PROSITE" id="PS51767"/>
    </source>
</evidence>
<proteinExistence type="inferred from homology"/>
<evidence type="ECO:0000313" key="4">
    <source>
        <dbReference type="Proteomes" id="UP000815677"/>
    </source>
</evidence>
<accession>A0ABQ0L9G1</accession>